<sequence length="108" mass="11632">MSAVLEFKTFTLAEVCEITNAPSVDWLSRRITSGETPAVLAGQSWVMTESDMAVLVKQMREAGQAKLAKLAERRPAIESNSPTEPASNAGLSPRTARRMARRTAANAA</sequence>
<feature type="compositionally biased region" description="Polar residues" evidence="1">
    <location>
        <begin position="78"/>
        <end position="90"/>
    </location>
</feature>
<protein>
    <recommendedName>
        <fullName evidence="4">DNA-binding protein</fullName>
    </recommendedName>
</protein>
<proteinExistence type="predicted"/>
<accession>A0A3A4KMA9</accession>
<comment type="caution">
    <text evidence="2">The sequence shown here is derived from an EMBL/GenBank/DDBJ whole genome shotgun (WGS) entry which is preliminary data.</text>
</comment>
<gene>
    <name evidence="2" type="ORF">D5S18_18450</name>
</gene>
<dbReference type="EMBL" id="QZFU01000020">
    <property type="protein sequence ID" value="RJO74134.1"/>
    <property type="molecule type" value="Genomic_DNA"/>
</dbReference>
<dbReference type="AlphaFoldDB" id="A0A3A4KMA9"/>
<evidence type="ECO:0008006" key="4">
    <source>
        <dbReference type="Google" id="ProtNLM"/>
    </source>
</evidence>
<evidence type="ECO:0000313" key="3">
    <source>
        <dbReference type="Proteomes" id="UP000266677"/>
    </source>
</evidence>
<reference evidence="2 3" key="1">
    <citation type="submission" date="2018-09" db="EMBL/GenBank/DDBJ databases">
        <title>YIM PH21274 draft genome.</title>
        <authorList>
            <person name="Miao C."/>
        </authorList>
    </citation>
    <scope>NUCLEOTIDE SEQUENCE [LARGE SCALE GENOMIC DNA]</scope>
    <source>
        <strain evidence="2 3">YIM PH 21724</strain>
    </source>
</reference>
<dbReference type="RefSeq" id="WP_120042300.1">
    <property type="nucleotide sequence ID" value="NZ_QZFU01000020.1"/>
</dbReference>
<name>A0A3A4KMA9_9NOCA</name>
<dbReference type="OrthoDB" id="4571489at2"/>
<organism evidence="2 3">
    <name type="scientific">Nocardia panacis</name>
    <dbReference type="NCBI Taxonomy" id="2340916"/>
    <lineage>
        <taxon>Bacteria</taxon>
        <taxon>Bacillati</taxon>
        <taxon>Actinomycetota</taxon>
        <taxon>Actinomycetes</taxon>
        <taxon>Mycobacteriales</taxon>
        <taxon>Nocardiaceae</taxon>
        <taxon>Nocardia</taxon>
    </lineage>
</organism>
<keyword evidence="3" id="KW-1185">Reference proteome</keyword>
<dbReference type="Proteomes" id="UP000266677">
    <property type="component" value="Unassembled WGS sequence"/>
</dbReference>
<evidence type="ECO:0000256" key="1">
    <source>
        <dbReference type="SAM" id="MobiDB-lite"/>
    </source>
</evidence>
<evidence type="ECO:0000313" key="2">
    <source>
        <dbReference type="EMBL" id="RJO74134.1"/>
    </source>
</evidence>
<feature type="region of interest" description="Disordered" evidence="1">
    <location>
        <begin position="71"/>
        <end position="108"/>
    </location>
</feature>